<dbReference type="Proteomes" id="UP000277236">
    <property type="component" value="Unassembled WGS sequence"/>
</dbReference>
<dbReference type="PANTHER" id="PTHR31302:SF31">
    <property type="entry name" value="PHOSPHODIESTERASE YAEI"/>
    <property type="match status" value="1"/>
</dbReference>
<protein>
    <submittedName>
        <fullName evidence="5">Metallophosphoesterase</fullName>
    </submittedName>
</protein>
<dbReference type="PANTHER" id="PTHR31302">
    <property type="entry name" value="TRANSMEMBRANE PROTEIN WITH METALLOPHOSPHOESTERASE DOMAIN-RELATED"/>
    <property type="match status" value="1"/>
</dbReference>
<evidence type="ECO:0000313" key="5">
    <source>
        <dbReference type="EMBL" id="RMQ50147.1"/>
    </source>
</evidence>
<feature type="transmembrane region" description="Helical" evidence="3">
    <location>
        <begin position="103"/>
        <end position="125"/>
    </location>
</feature>
<gene>
    <name evidence="5" type="ORF">ALQ04_02333</name>
</gene>
<keyword evidence="3" id="KW-0812">Transmembrane</keyword>
<feature type="transmembrane region" description="Helical" evidence="3">
    <location>
        <begin position="30"/>
        <end position="52"/>
    </location>
</feature>
<name>A0A3M4M8I5_PSECI</name>
<proteinExistence type="predicted"/>
<dbReference type="SUPFAM" id="SSF56300">
    <property type="entry name" value="Metallo-dependent phosphatases"/>
    <property type="match status" value="1"/>
</dbReference>
<feature type="transmembrane region" description="Helical" evidence="3">
    <location>
        <begin position="64"/>
        <end position="91"/>
    </location>
</feature>
<dbReference type="GO" id="GO:0008758">
    <property type="term" value="F:UDP-2,3-diacylglucosamine hydrolase activity"/>
    <property type="evidence" value="ECO:0007669"/>
    <property type="project" value="TreeGrafter"/>
</dbReference>
<organism evidence="5 6">
    <name type="scientific">Pseudomonas cichorii</name>
    <dbReference type="NCBI Taxonomy" id="36746"/>
    <lineage>
        <taxon>Bacteria</taxon>
        <taxon>Pseudomonadati</taxon>
        <taxon>Pseudomonadota</taxon>
        <taxon>Gammaproteobacteria</taxon>
        <taxon>Pseudomonadales</taxon>
        <taxon>Pseudomonadaceae</taxon>
        <taxon>Pseudomonas</taxon>
    </lineage>
</organism>
<keyword evidence="3" id="KW-0472">Membrane</keyword>
<evidence type="ECO:0000256" key="2">
    <source>
        <dbReference type="ARBA" id="ARBA00022801"/>
    </source>
</evidence>
<dbReference type="OrthoDB" id="9780884at2"/>
<dbReference type="EMBL" id="RBRE01000013">
    <property type="protein sequence ID" value="RMQ50147.1"/>
    <property type="molecule type" value="Genomic_DNA"/>
</dbReference>
<evidence type="ECO:0000313" key="6">
    <source>
        <dbReference type="Proteomes" id="UP000277236"/>
    </source>
</evidence>
<dbReference type="InterPro" id="IPR051158">
    <property type="entry name" value="Metallophosphoesterase_sf"/>
</dbReference>
<dbReference type="AlphaFoldDB" id="A0A3M4M8I5"/>
<dbReference type="CDD" id="cd07385">
    <property type="entry name" value="MPP_YkuE_C"/>
    <property type="match status" value="1"/>
</dbReference>
<dbReference type="InterPro" id="IPR004843">
    <property type="entry name" value="Calcineurin-like_PHP"/>
</dbReference>
<dbReference type="GO" id="GO:0046872">
    <property type="term" value="F:metal ion binding"/>
    <property type="evidence" value="ECO:0007669"/>
    <property type="project" value="UniProtKB-KW"/>
</dbReference>
<dbReference type="InterPro" id="IPR029052">
    <property type="entry name" value="Metallo-depent_PP-like"/>
</dbReference>
<dbReference type="GO" id="GO:0009245">
    <property type="term" value="P:lipid A biosynthetic process"/>
    <property type="evidence" value="ECO:0007669"/>
    <property type="project" value="TreeGrafter"/>
</dbReference>
<comment type="caution">
    <text evidence="5">The sequence shown here is derived from an EMBL/GenBank/DDBJ whole genome shotgun (WGS) entry which is preliminary data.</text>
</comment>
<sequence>MFHIYLTLAYLYVLCRFLIPLPVALGWRVLLAVALFVISKYHLILIAIYGTMFSPEVPRACVLIAGWLFCAFVLILVFTLLSDLLCAAVAIRRKVSMKEVAGGRLRTAIATAALLLSAVGVYQAVQLPGVRRIDVTVENLPRSLDGLRIVQLTDLHISRLFQADWVEGVVSRANALDADAILITGDLIDGTVEARKKDVAPLSKLTAPLGVIAIPGNHEYYFDADQWTAEFERLGMRVLVNEHVILRKGADQLVIAGVTDEAAPAFGHKGPDLAQALAGVPDDAPTILLKHRPVGAPDSAAAGVGLQLSGHTHGGMISGLDLVARYANQGFVSGSYEVGKMKLYVSNGTGLWNGFPIRLGVPAEITEIVLRANPSLDAYTARRTFL</sequence>
<evidence type="ECO:0000256" key="3">
    <source>
        <dbReference type="SAM" id="Phobius"/>
    </source>
</evidence>
<dbReference type="Gene3D" id="3.60.21.10">
    <property type="match status" value="1"/>
</dbReference>
<evidence type="ECO:0000259" key="4">
    <source>
        <dbReference type="Pfam" id="PF00149"/>
    </source>
</evidence>
<accession>A0A3M4M8I5</accession>
<evidence type="ECO:0000256" key="1">
    <source>
        <dbReference type="ARBA" id="ARBA00022723"/>
    </source>
</evidence>
<reference evidence="5 6" key="1">
    <citation type="submission" date="2018-08" db="EMBL/GenBank/DDBJ databases">
        <title>Recombination of ecologically and evolutionarily significant loci maintains genetic cohesion in the Pseudomonas syringae species complex.</title>
        <authorList>
            <person name="Dillon M."/>
            <person name="Thakur S."/>
            <person name="Almeida R.N.D."/>
            <person name="Weir B.S."/>
            <person name="Guttman D.S."/>
        </authorList>
    </citation>
    <scope>NUCLEOTIDE SEQUENCE [LARGE SCALE GENOMIC DNA]</scope>
    <source>
        <strain evidence="5 6">ICMP 3353</strain>
    </source>
</reference>
<keyword evidence="1" id="KW-0479">Metal-binding</keyword>
<keyword evidence="3" id="KW-1133">Transmembrane helix</keyword>
<feature type="transmembrane region" description="Helical" evidence="3">
    <location>
        <begin position="6"/>
        <end position="23"/>
    </location>
</feature>
<dbReference type="GO" id="GO:0016020">
    <property type="term" value="C:membrane"/>
    <property type="evidence" value="ECO:0007669"/>
    <property type="project" value="GOC"/>
</dbReference>
<keyword evidence="2" id="KW-0378">Hydrolase</keyword>
<feature type="domain" description="Calcineurin-like phosphoesterase" evidence="4">
    <location>
        <begin position="147"/>
        <end position="314"/>
    </location>
</feature>
<dbReference type="Pfam" id="PF00149">
    <property type="entry name" value="Metallophos"/>
    <property type="match status" value="1"/>
</dbReference>
<dbReference type="RefSeq" id="WP_122314350.1">
    <property type="nucleotide sequence ID" value="NZ_RBRE01000013.1"/>
</dbReference>